<feature type="non-terminal residue" evidence="2">
    <location>
        <position position="1"/>
    </location>
</feature>
<dbReference type="AlphaFoldDB" id="A0AAV0AHR8"/>
<comment type="caution">
    <text evidence="2">The sequence shown here is derived from an EMBL/GenBank/DDBJ whole genome shotgun (WGS) entry which is preliminary data.</text>
</comment>
<accession>A0AAV0AHR8</accession>
<evidence type="ECO:0000256" key="1">
    <source>
        <dbReference type="SAM" id="MobiDB-lite"/>
    </source>
</evidence>
<protein>
    <submittedName>
        <fullName evidence="2">Expressed protein</fullName>
    </submittedName>
</protein>
<keyword evidence="3" id="KW-1185">Reference proteome</keyword>
<dbReference type="EMBL" id="CALTRL010000399">
    <property type="protein sequence ID" value="CAH7667925.1"/>
    <property type="molecule type" value="Genomic_DNA"/>
</dbReference>
<reference evidence="2" key="1">
    <citation type="submission" date="2022-06" db="EMBL/GenBank/DDBJ databases">
        <authorList>
            <consortium name="SYNGENTA / RWTH Aachen University"/>
        </authorList>
    </citation>
    <scope>NUCLEOTIDE SEQUENCE</scope>
</reference>
<name>A0AAV0AHR8_PHAPC</name>
<evidence type="ECO:0000313" key="3">
    <source>
        <dbReference type="Proteomes" id="UP001153365"/>
    </source>
</evidence>
<evidence type="ECO:0000313" key="2">
    <source>
        <dbReference type="EMBL" id="CAH7667925.1"/>
    </source>
</evidence>
<gene>
    <name evidence="2" type="ORF">PPACK8108_LOCUS2367</name>
</gene>
<feature type="compositionally biased region" description="Polar residues" evidence="1">
    <location>
        <begin position="276"/>
        <end position="291"/>
    </location>
</feature>
<feature type="region of interest" description="Disordered" evidence="1">
    <location>
        <begin position="274"/>
        <end position="298"/>
    </location>
</feature>
<feature type="non-terminal residue" evidence="2">
    <location>
        <position position="620"/>
    </location>
</feature>
<proteinExistence type="predicted"/>
<organism evidence="2 3">
    <name type="scientific">Phakopsora pachyrhizi</name>
    <name type="common">Asian soybean rust disease fungus</name>
    <dbReference type="NCBI Taxonomy" id="170000"/>
    <lineage>
        <taxon>Eukaryota</taxon>
        <taxon>Fungi</taxon>
        <taxon>Dikarya</taxon>
        <taxon>Basidiomycota</taxon>
        <taxon>Pucciniomycotina</taxon>
        <taxon>Pucciniomycetes</taxon>
        <taxon>Pucciniales</taxon>
        <taxon>Phakopsoraceae</taxon>
        <taxon>Phakopsora</taxon>
    </lineage>
</organism>
<sequence>MLTLQLYLIFYFSRYLISWGRGVEGAILKKSFGDEGEYLSLSSVSNNSKDLLKFQQNINDDKQNCIIHPKKPLSRDFFKQIAEENNKLKPKEISLQSEWENRFNPTEYVIQFENQHKFQHGGSMLPHSDYMIREDSVNQSQNFQETLNFFPQISSYTAQVEDLRFSGLNHQKETYPDPGPSKYQTLSSKATQPMIDVGFHNTINFNLASYLDENLYPNHSTVSQAYRNFDAPNTELTLGNPAFHFIQKDSIKNLHVSEVRDRVYNGNDNEYFEVSKNPNTESSFQNSGSRNNFKDDENSILFTSKKRKRKSKKAERELKESIKERLDLLRILEKNFSIGSMETLQNDIIFESKSRKFLLTHKKDPEKEAKYQKFIDKSILNFLHKDGPKEDQQPNCGIAPKVKEKFTQSEISLLDNRKRSRIIESAFRIQWNGFESLKKDINELASNFGSHKEADIHEGPSLHIKNISTLGITFMKIIAKKYPKGQVSKEFEDDQRLLEYSKIFWKFCFMDHKKMKEGLKDFFKSIRGDSSKRDIDYFLSTNLSKEHHKPDKIFSIIKTRITKKTDRKQILLFSWYFVFFRTMVYYPELFFKGSLGGNWLKMFIEKGIMYFIQRYDKILS</sequence>
<dbReference type="Proteomes" id="UP001153365">
    <property type="component" value="Unassembled WGS sequence"/>
</dbReference>